<comment type="caution">
    <text evidence="1">The sequence shown here is derived from an EMBL/GenBank/DDBJ whole genome shotgun (WGS) entry which is preliminary data.</text>
</comment>
<keyword evidence="2" id="KW-1185">Reference proteome</keyword>
<organism evidence="1 2">
    <name type="scientific">Hydrogenophaga aromaticivorans</name>
    <dbReference type="NCBI Taxonomy" id="2610898"/>
    <lineage>
        <taxon>Bacteria</taxon>
        <taxon>Pseudomonadati</taxon>
        <taxon>Pseudomonadota</taxon>
        <taxon>Betaproteobacteria</taxon>
        <taxon>Burkholderiales</taxon>
        <taxon>Comamonadaceae</taxon>
        <taxon>Hydrogenophaga</taxon>
    </lineage>
</organism>
<dbReference type="EMBL" id="VYGV01000006">
    <property type="protein sequence ID" value="NWF45365.1"/>
    <property type="molecule type" value="Genomic_DNA"/>
</dbReference>
<dbReference type="RefSeq" id="WP_177135213.1">
    <property type="nucleotide sequence ID" value="NZ_VYGV01000006.1"/>
</dbReference>
<proteinExistence type="predicted"/>
<reference evidence="1 2" key="1">
    <citation type="submission" date="2019-09" db="EMBL/GenBank/DDBJ databases">
        <title>Hydrogenophaga aromatica sp. nov., isolated from a para-xylene-degrading enrichment culture.</title>
        <authorList>
            <person name="Tancsics A."/>
            <person name="Banerjee S."/>
        </authorList>
    </citation>
    <scope>NUCLEOTIDE SEQUENCE [LARGE SCALE GENOMIC DNA]</scope>
    <source>
        <strain evidence="1 2">D2P1</strain>
    </source>
</reference>
<dbReference type="SUPFAM" id="SSF51197">
    <property type="entry name" value="Clavaminate synthase-like"/>
    <property type="match status" value="1"/>
</dbReference>
<dbReference type="Gene3D" id="2.60.120.330">
    <property type="entry name" value="B-lactam Antibiotic, Isopenicillin N Synthase, Chain"/>
    <property type="match status" value="1"/>
</dbReference>
<evidence type="ECO:0008006" key="3">
    <source>
        <dbReference type="Google" id="ProtNLM"/>
    </source>
</evidence>
<gene>
    <name evidence="1" type="ORF">F3K02_08905</name>
</gene>
<name>A0A7Y8GV14_9BURK</name>
<evidence type="ECO:0000313" key="2">
    <source>
        <dbReference type="Proteomes" id="UP000545507"/>
    </source>
</evidence>
<dbReference type="Proteomes" id="UP000545507">
    <property type="component" value="Unassembled WGS sequence"/>
</dbReference>
<sequence length="176" mass="20235">MTDKIKLISSGINVQPLYWALMNNPQLWNQHTMRTESPDSPHFGLDDIWIRYGKSDAAMHGEAHDSEWYEASDVLDLKPFLRDLMHAVGGDVMGGVLITRIPPGKTCKPHQDLRWHALEYQKYGLQIASAPGQAFCFEDVQFETKPGDLFWFENQSMHWVPNPTNYERITMIACIK</sequence>
<dbReference type="AlphaFoldDB" id="A0A7Y8GV14"/>
<dbReference type="InterPro" id="IPR027443">
    <property type="entry name" value="IPNS-like_sf"/>
</dbReference>
<accession>A0A7Y8GV14</accession>
<protein>
    <recommendedName>
        <fullName evidence="3">Aspartyl/asparaginy/proline hydroxylase domain-containing protein</fullName>
    </recommendedName>
</protein>
<evidence type="ECO:0000313" key="1">
    <source>
        <dbReference type="EMBL" id="NWF45365.1"/>
    </source>
</evidence>